<name>A0AA35ZV40_LACSI</name>
<dbReference type="Proteomes" id="UP001177003">
    <property type="component" value="Chromosome 8"/>
</dbReference>
<dbReference type="EMBL" id="OX465084">
    <property type="protein sequence ID" value="CAI9298237.1"/>
    <property type="molecule type" value="Genomic_DNA"/>
</dbReference>
<sequence>MMVPLKEVVAGHQMTVLLQAIVACRQKMAPSECWLLPTTPSGVSGYAVVLMAHPSSSSSCVAEGQRLARADFLRGRLSGVRGYRNDRVAGPGSARKSSSGAHLFLACYEGRIITKIT</sequence>
<gene>
    <name evidence="1" type="ORF">LSALG_LOCUS37012</name>
</gene>
<evidence type="ECO:0000313" key="2">
    <source>
        <dbReference type="Proteomes" id="UP001177003"/>
    </source>
</evidence>
<dbReference type="PROSITE" id="PS51257">
    <property type="entry name" value="PROKAR_LIPOPROTEIN"/>
    <property type="match status" value="1"/>
</dbReference>
<keyword evidence="2" id="KW-1185">Reference proteome</keyword>
<protein>
    <submittedName>
        <fullName evidence="1">Uncharacterized protein</fullName>
    </submittedName>
</protein>
<evidence type="ECO:0000313" key="1">
    <source>
        <dbReference type="EMBL" id="CAI9298237.1"/>
    </source>
</evidence>
<proteinExistence type="predicted"/>
<organism evidence="1 2">
    <name type="scientific">Lactuca saligna</name>
    <name type="common">Willowleaf lettuce</name>
    <dbReference type="NCBI Taxonomy" id="75948"/>
    <lineage>
        <taxon>Eukaryota</taxon>
        <taxon>Viridiplantae</taxon>
        <taxon>Streptophyta</taxon>
        <taxon>Embryophyta</taxon>
        <taxon>Tracheophyta</taxon>
        <taxon>Spermatophyta</taxon>
        <taxon>Magnoliopsida</taxon>
        <taxon>eudicotyledons</taxon>
        <taxon>Gunneridae</taxon>
        <taxon>Pentapetalae</taxon>
        <taxon>asterids</taxon>
        <taxon>campanulids</taxon>
        <taxon>Asterales</taxon>
        <taxon>Asteraceae</taxon>
        <taxon>Cichorioideae</taxon>
        <taxon>Cichorieae</taxon>
        <taxon>Lactucinae</taxon>
        <taxon>Lactuca</taxon>
    </lineage>
</organism>
<accession>A0AA35ZV40</accession>
<reference evidence="1" key="1">
    <citation type="submission" date="2023-04" db="EMBL/GenBank/DDBJ databases">
        <authorList>
            <person name="Vijverberg K."/>
            <person name="Xiong W."/>
            <person name="Schranz E."/>
        </authorList>
    </citation>
    <scope>NUCLEOTIDE SEQUENCE</scope>
</reference>
<dbReference type="AlphaFoldDB" id="A0AA35ZV40"/>